<keyword evidence="4 10" id="KW-1003">Cell membrane</keyword>
<feature type="transmembrane region" description="Helical" evidence="9">
    <location>
        <begin position="30"/>
        <end position="55"/>
    </location>
</feature>
<dbReference type="InterPro" id="IPR011864">
    <property type="entry name" value="Phosphate_PstC"/>
</dbReference>
<protein>
    <recommendedName>
        <fullName evidence="10">Phosphate transport system permease protein</fullName>
    </recommendedName>
</protein>
<evidence type="ECO:0000256" key="11">
    <source>
        <dbReference type="SAM" id="MobiDB-lite"/>
    </source>
</evidence>
<dbReference type="Proteomes" id="UP001500665">
    <property type="component" value="Unassembled WGS sequence"/>
</dbReference>
<comment type="caution">
    <text evidence="13">The sequence shown here is derived from an EMBL/GenBank/DDBJ whole genome shotgun (WGS) entry which is preliminary data.</text>
</comment>
<sequence length="325" mass="34351">MTSIDDVRTRAVGAQRQRRAMSTGRRGDRIFSGAALGSGVFVLVIMAAIALFLVWKAVPALRANEANFFTTTEWNANGDPPRFGVAQLAFGTVMSAAMALVMATPVAIGIALFIGFYAPRRLAEGLGFVVDLLAAVPSIIYGLWGLHFLVTNSQGVVEFLNGTLGWIPLFAGDAVGGQSLFIGSVVLAIMILPIISSITREVFLQVPTAHIEAAQALGATRWETIRLSVLPYGRSGMISAMMLGLGRALGETVAIALVLSTVAGINWQVLEPGGNTFAANIVRTFGESGEIGRSALIASGLVLFVITMVVNMAARAIVARRKEFV</sequence>
<evidence type="ECO:0000313" key="13">
    <source>
        <dbReference type="EMBL" id="GAA0966959.1"/>
    </source>
</evidence>
<comment type="similarity">
    <text evidence="2 10">Belongs to the binding-protein-dependent transport system permease family. CysTW subfamily.</text>
</comment>
<accession>A0ABN1RXC2</accession>
<keyword evidence="3 9" id="KW-0813">Transport</keyword>
<dbReference type="InterPro" id="IPR035906">
    <property type="entry name" value="MetI-like_sf"/>
</dbReference>
<evidence type="ECO:0000256" key="5">
    <source>
        <dbReference type="ARBA" id="ARBA00022592"/>
    </source>
</evidence>
<feature type="transmembrane region" description="Helical" evidence="9">
    <location>
        <begin position="88"/>
        <end position="114"/>
    </location>
</feature>
<keyword evidence="6 9" id="KW-0812">Transmembrane</keyword>
<dbReference type="Pfam" id="PF00528">
    <property type="entry name" value="BPD_transp_1"/>
    <property type="match status" value="1"/>
</dbReference>
<keyword evidence="8 9" id="KW-0472">Membrane</keyword>
<dbReference type="PROSITE" id="PS50928">
    <property type="entry name" value="ABC_TM1"/>
    <property type="match status" value="1"/>
</dbReference>
<keyword evidence="7 9" id="KW-1133">Transmembrane helix</keyword>
<dbReference type="SUPFAM" id="SSF161098">
    <property type="entry name" value="MetI-like"/>
    <property type="match status" value="1"/>
</dbReference>
<evidence type="ECO:0000256" key="9">
    <source>
        <dbReference type="RuleBase" id="RU363032"/>
    </source>
</evidence>
<evidence type="ECO:0000256" key="7">
    <source>
        <dbReference type="ARBA" id="ARBA00022989"/>
    </source>
</evidence>
<organism evidence="13 14">
    <name type="scientific">Actinocorallia libanotica</name>
    <dbReference type="NCBI Taxonomy" id="46162"/>
    <lineage>
        <taxon>Bacteria</taxon>
        <taxon>Bacillati</taxon>
        <taxon>Actinomycetota</taxon>
        <taxon>Actinomycetes</taxon>
        <taxon>Streptosporangiales</taxon>
        <taxon>Thermomonosporaceae</taxon>
        <taxon>Actinocorallia</taxon>
    </lineage>
</organism>
<name>A0ABN1RXC2_9ACTN</name>
<feature type="domain" description="ABC transmembrane type-1" evidence="12">
    <location>
        <begin position="89"/>
        <end position="314"/>
    </location>
</feature>
<evidence type="ECO:0000256" key="1">
    <source>
        <dbReference type="ARBA" id="ARBA00004651"/>
    </source>
</evidence>
<comment type="subcellular location">
    <subcellularLocation>
        <location evidence="1 9">Cell membrane</location>
        <topology evidence="1 9">Multi-pass membrane protein</topology>
    </subcellularLocation>
</comment>
<feature type="transmembrane region" description="Helical" evidence="9">
    <location>
        <begin position="126"/>
        <end position="146"/>
    </location>
</feature>
<evidence type="ECO:0000256" key="3">
    <source>
        <dbReference type="ARBA" id="ARBA00022448"/>
    </source>
</evidence>
<evidence type="ECO:0000313" key="14">
    <source>
        <dbReference type="Proteomes" id="UP001500665"/>
    </source>
</evidence>
<dbReference type="PANTHER" id="PTHR30425:SF1">
    <property type="entry name" value="PHOSPHATE TRANSPORT SYSTEM PERMEASE PROTEIN PSTC"/>
    <property type="match status" value="1"/>
</dbReference>
<evidence type="ECO:0000259" key="12">
    <source>
        <dbReference type="PROSITE" id="PS50928"/>
    </source>
</evidence>
<proteinExistence type="inferred from homology"/>
<reference evidence="13 14" key="1">
    <citation type="journal article" date="2019" name="Int. J. Syst. Evol. Microbiol.">
        <title>The Global Catalogue of Microorganisms (GCM) 10K type strain sequencing project: providing services to taxonomists for standard genome sequencing and annotation.</title>
        <authorList>
            <consortium name="The Broad Institute Genomics Platform"/>
            <consortium name="The Broad Institute Genome Sequencing Center for Infectious Disease"/>
            <person name="Wu L."/>
            <person name="Ma J."/>
        </authorList>
    </citation>
    <scope>NUCLEOTIDE SEQUENCE [LARGE SCALE GENOMIC DNA]</scope>
    <source>
        <strain evidence="13 14">JCM 10696</strain>
    </source>
</reference>
<dbReference type="CDD" id="cd06261">
    <property type="entry name" value="TM_PBP2"/>
    <property type="match status" value="1"/>
</dbReference>
<evidence type="ECO:0000256" key="8">
    <source>
        <dbReference type="ARBA" id="ARBA00023136"/>
    </source>
</evidence>
<feature type="transmembrane region" description="Helical" evidence="9">
    <location>
        <begin position="166"/>
        <end position="195"/>
    </location>
</feature>
<dbReference type="InterPro" id="IPR051124">
    <property type="entry name" value="Phosphate_Transport_Permease"/>
</dbReference>
<feature type="transmembrane region" description="Helical" evidence="9">
    <location>
        <begin position="295"/>
        <end position="318"/>
    </location>
</feature>
<gene>
    <name evidence="13" type="primary">pstC_2</name>
    <name evidence="13" type="ORF">GCM10009550_70270</name>
</gene>
<keyword evidence="14" id="KW-1185">Reference proteome</keyword>
<dbReference type="EMBL" id="BAAAHH010000047">
    <property type="protein sequence ID" value="GAA0966959.1"/>
    <property type="molecule type" value="Genomic_DNA"/>
</dbReference>
<dbReference type="Gene3D" id="1.10.3720.10">
    <property type="entry name" value="MetI-like"/>
    <property type="match status" value="1"/>
</dbReference>
<keyword evidence="5 10" id="KW-0592">Phosphate transport</keyword>
<dbReference type="NCBIfam" id="TIGR02138">
    <property type="entry name" value="phosphate_pstC"/>
    <property type="match status" value="1"/>
</dbReference>
<evidence type="ECO:0000256" key="10">
    <source>
        <dbReference type="RuleBase" id="RU363054"/>
    </source>
</evidence>
<comment type="function">
    <text evidence="10">Part of the binding-protein-dependent transport system for phosphate; probably responsible for the translocation of the substrate across the membrane.</text>
</comment>
<feature type="transmembrane region" description="Helical" evidence="9">
    <location>
        <begin position="248"/>
        <end position="267"/>
    </location>
</feature>
<dbReference type="PANTHER" id="PTHR30425">
    <property type="entry name" value="PHOSPHATE TRANSPORT SYSTEM PERMEASE PROTEIN PST"/>
    <property type="match status" value="1"/>
</dbReference>
<dbReference type="InterPro" id="IPR000515">
    <property type="entry name" value="MetI-like"/>
</dbReference>
<evidence type="ECO:0000256" key="4">
    <source>
        <dbReference type="ARBA" id="ARBA00022475"/>
    </source>
</evidence>
<evidence type="ECO:0000256" key="6">
    <source>
        <dbReference type="ARBA" id="ARBA00022692"/>
    </source>
</evidence>
<evidence type="ECO:0000256" key="2">
    <source>
        <dbReference type="ARBA" id="ARBA00007069"/>
    </source>
</evidence>
<feature type="region of interest" description="Disordered" evidence="11">
    <location>
        <begin position="1"/>
        <end position="21"/>
    </location>
</feature>